<proteinExistence type="predicted"/>
<evidence type="ECO:0000313" key="2">
    <source>
        <dbReference type="EMBL" id="KAL1528759.1"/>
    </source>
</evidence>
<keyword evidence="1" id="KW-1133">Transmembrane helix</keyword>
<keyword evidence="3" id="KW-1185">Reference proteome</keyword>
<dbReference type="InterPro" id="IPR050927">
    <property type="entry name" value="TRPM"/>
</dbReference>
<keyword evidence="1" id="KW-0812">Transmembrane</keyword>
<name>A0AB34K8F6_PRYPA</name>
<evidence type="ECO:0000256" key="1">
    <source>
        <dbReference type="SAM" id="Phobius"/>
    </source>
</evidence>
<dbReference type="Gene3D" id="1.25.40.20">
    <property type="entry name" value="Ankyrin repeat-containing domain"/>
    <property type="match status" value="1"/>
</dbReference>
<comment type="caution">
    <text evidence="2">The sequence shown here is derived from an EMBL/GenBank/DDBJ whole genome shotgun (WGS) entry which is preliminary data.</text>
</comment>
<feature type="transmembrane region" description="Helical" evidence="1">
    <location>
        <begin position="728"/>
        <end position="746"/>
    </location>
</feature>
<dbReference type="Proteomes" id="UP001515480">
    <property type="component" value="Unassembled WGS sequence"/>
</dbReference>
<organism evidence="2 3">
    <name type="scientific">Prymnesium parvum</name>
    <name type="common">Toxic golden alga</name>
    <dbReference type="NCBI Taxonomy" id="97485"/>
    <lineage>
        <taxon>Eukaryota</taxon>
        <taxon>Haptista</taxon>
        <taxon>Haptophyta</taxon>
        <taxon>Prymnesiophyceae</taxon>
        <taxon>Prymnesiales</taxon>
        <taxon>Prymnesiaceae</taxon>
        <taxon>Prymnesium</taxon>
    </lineage>
</organism>
<feature type="transmembrane region" description="Helical" evidence="1">
    <location>
        <begin position="793"/>
        <end position="811"/>
    </location>
</feature>
<dbReference type="EMBL" id="JBGBPQ010000002">
    <property type="protein sequence ID" value="KAL1528759.1"/>
    <property type="molecule type" value="Genomic_DNA"/>
</dbReference>
<evidence type="ECO:0008006" key="4">
    <source>
        <dbReference type="Google" id="ProtNLM"/>
    </source>
</evidence>
<dbReference type="PANTHER" id="PTHR13800:SF1">
    <property type="entry name" value="TRANSIENT RECEPTOR POTENTIAL CATION CHANNEL TRPM"/>
    <property type="match status" value="1"/>
</dbReference>
<dbReference type="InterPro" id="IPR036265">
    <property type="entry name" value="HIT-like_sf"/>
</dbReference>
<dbReference type="PANTHER" id="PTHR13800">
    <property type="entry name" value="TRANSIENT RECEPTOR POTENTIAL CATION CHANNEL, SUBFAMILY M, MEMBER 6"/>
    <property type="match status" value="1"/>
</dbReference>
<dbReference type="AlphaFoldDB" id="A0AB34K8F6"/>
<evidence type="ECO:0000313" key="3">
    <source>
        <dbReference type="Proteomes" id="UP001515480"/>
    </source>
</evidence>
<dbReference type="GO" id="GO:0005261">
    <property type="term" value="F:monoatomic cation channel activity"/>
    <property type="evidence" value="ECO:0007669"/>
    <property type="project" value="TreeGrafter"/>
</dbReference>
<dbReference type="SUPFAM" id="SSF54197">
    <property type="entry name" value="HIT-like"/>
    <property type="match status" value="1"/>
</dbReference>
<feature type="transmembrane region" description="Helical" evidence="1">
    <location>
        <begin position="598"/>
        <end position="624"/>
    </location>
</feature>
<dbReference type="SUPFAM" id="SSF48403">
    <property type="entry name" value="Ankyrin repeat"/>
    <property type="match status" value="1"/>
</dbReference>
<gene>
    <name evidence="2" type="ORF">AB1Y20_010090</name>
</gene>
<dbReference type="InterPro" id="IPR036770">
    <property type="entry name" value="Ankyrin_rpt-contain_sf"/>
</dbReference>
<reference evidence="2 3" key="1">
    <citation type="journal article" date="2024" name="Science">
        <title>Giant polyketide synthase enzymes in the biosynthesis of giant marine polyether toxins.</title>
        <authorList>
            <person name="Fallon T.R."/>
            <person name="Shende V.V."/>
            <person name="Wierzbicki I.H."/>
            <person name="Pendleton A.L."/>
            <person name="Watervoot N.F."/>
            <person name="Auber R.P."/>
            <person name="Gonzalez D.J."/>
            <person name="Wisecaver J.H."/>
            <person name="Moore B.S."/>
        </authorList>
    </citation>
    <scope>NUCLEOTIDE SEQUENCE [LARGE SCALE GENOMIC DNA]</scope>
    <source>
        <strain evidence="2 3">12B1</strain>
    </source>
</reference>
<feature type="transmembrane region" description="Helical" evidence="1">
    <location>
        <begin position="668"/>
        <end position="689"/>
    </location>
</feature>
<protein>
    <recommendedName>
        <fullName evidence="4">Ion transport domain-containing protein</fullName>
    </recommendedName>
</protein>
<dbReference type="GO" id="GO:0005886">
    <property type="term" value="C:plasma membrane"/>
    <property type="evidence" value="ECO:0007669"/>
    <property type="project" value="TreeGrafter"/>
</dbReference>
<dbReference type="GO" id="GO:0030001">
    <property type="term" value="P:metal ion transport"/>
    <property type="evidence" value="ECO:0007669"/>
    <property type="project" value="TreeGrafter"/>
</dbReference>
<keyword evidence="1" id="KW-0472">Membrane</keyword>
<accession>A0AB34K8F6</accession>
<feature type="transmembrane region" description="Helical" evidence="1">
    <location>
        <begin position="695"/>
        <end position="716"/>
    </location>
</feature>
<sequence length="1115" mass="124652">MDSGEHAVNDATGLERLRRSLVRLDHMTNTRKIDMIYRSLLEAGYVEGPMAVGRLTTGNQPFNVFARVGAGLQPQPANAQVGWLGTEAENEKLGEYSDEFMVACNRVVNDLNWNKNTPDWVGKASMSIRHRFLILKDMSWWKFNVAVLGLRLDGKGKMQEEELAKAIKMLEDMIKAAKLYVKNSPEWSYHLSQNEDSIGLYFHAYPNSSVNFLHMHIVDIGKDSAGTPCCGPTFDSLASKNLPAHQALEVLKNEHLMKDSTTFLKIYDRLYKRICDRAANIEGQKLNEVKWSHEMNVATIAAGNIPREDGADETLLILAVRLISVNPNSAEASMRGEVRELVVDLLDACPVAYLHNFINAQARNGRTALQESLAAARLFNEEYADAITNGRRSREEPNLEILRLLITYGTDLQLRDQSGQSALAFAVASDFLAASRMLFTRLKPFLVDPQHATSIAASLYLNFQPFELFSNFIRDFPQRPGSSLLGLVRLANSTSIAAQAMRSSSSEVMLKYELVAESCSTVILALLKTLNGDQLYNLFINTRAGSDFLHSACSGGSKLMDLALSSEQVFVTIDKRWEGALLRLITKRHARRGAQVPLWKVVLLIVFLVVFCVPLNLVLLPAIVAYPPLNKSIRDALDELGEIQFLKAEPLSLEVKWRAIYLLQTPQFAFYIYIAAQLSWIFVFSLVPADPSPGVAFGVFLWSLLAAVAELNEVCIHHTKWESDWVNWIELPGLLVGFVGATNMLFGGPVAFSINARAVFSCMLFNAQGLRVLQIERRIGPLVLMLKSMLVDAFLWSTLVSVTLLSFAIGLNEALRKSIEHPELDSCNSVTFTESFTTHVPRMIVSMLGGGEEYIMCFSEVDDSQTAAILMTVFLGLTTIILINMLIAIMSKTFDSIFEDSENNYKVQRVRLFVAYADNADWPAPLNLLSLPYWLYTRSPKFERDENGNLKKPVARQISDSLAELSSFRAYQRLVSDSVAGKTYESTQPQAGSLSDAKREDIKSIEPALNDNESSAFQISQWQKSIDKEHKVDRAILPRKTLKWIDSLYRLESSMNHGSRSQLEPELLAGLKDGQLESPGEEQDQRGRFVNNVNKHDVYCTLGKFVQAHLPGAQT</sequence>
<feature type="transmembrane region" description="Helical" evidence="1">
    <location>
        <begin position="868"/>
        <end position="889"/>
    </location>
</feature>